<dbReference type="InterPro" id="IPR041685">
    <property type="entry name" value="AAA_GajA/Old/RecF-like"/>
</dbReference>
<evidence type="ECO:0000313" key="4">
    <source>
        <dbReference type="Proteomes" id="UP000652176"/>
    </source>
</evidence>
<feature type="domain" description="Endonuclease GajA/Old nuclease/RecF-like AAA" evidence="2">
    <location>
        <begin position="1"/>
        <end position="143"/>
    </location>
</feature>
<sequence>MLNRIYLKFFKCFEELPLPLAPLTLLSGTNASGKSSVLQALVLLHQTMREHEWSTRLMLNGKSIKLGTVLDVVNESQGGKSFEIGLTYKDISYSWVFTGERNELSMDVEIICITNNTTGTKNLIDYPKLKKDHPDNHSDYLQKLLPTYFTLASHDFNMPFSSGERKDGFVTDIHQPLTTGFTYITAERIGPREIYALEDKQIAYAVGPMGEYAMSLFYSKRDEPILDGLILKSESRNTLFHQVTARMQHFFPNCLLAVEKVQNVNAVTLRLKTSNETEFHRPINVGFGLTQVLPIVIAGLSAQKEDILLIENPEVHLHPAGQALMGMFLAEIASAGVQVILETHSDHVLNGIRRLVKMGGILPEHIALHFFNPRSADAPQIISPQINTHGDLSCWPDGFFDQFDKDMNYFAGWN</sequence>
<evidence type="ECO:0000259" key="1">
    <source>
        <dbReference type="Pfam" id="PF12476"/>
    </source>
</evidence>
<name>A0ABR9D9N7_9GAMM</name>
<dbReference type="Proteomes" id="UP000652176">
    <property type="component" value="Unassembled WGS sequence"/>
</dbReference>
<protein>
    <submittedName>
        <fullName evidence="3">DUF3696 domain-containing protein</fullName>
    </submittedName>
</protein>
<dbReference type="Pfam" id="PF12476">
    <property type="entry name" value="DUF3696"/>
    <property type="match status" value="1"/>
</dbReference>
<dbReference type="EMBL" id="JACXSS010000002">
    <property type="protein sequence ID" value="MBD9358929.1"/>
    <property type="molecule type" value="Genomic_DNA"/>
</dbReference>
<dbReference type="RefSeq" id="WP_192377405.1">
    <property type="nucleotide sequence ID" value="NZ_CAJHIV010000002.1"/>
</dbReference>
<dbReference type="InterPro" id="IPR051396">
    <property type="entry name" value="Bact_Antivir_Def_Nuclease"/>
</dbReference>
<dbReference type="InterPro" id="IPR022532">
    <property type="entry name" value="DUF3696"/>
</dbReference>
<keyword evidence="4" id="KW-1185">Reference proteome</keyword>
<dbReference type="InterPro" id="IPR027417">
    <property type="entry name" value="P-loop_NTPase"/>
</dbReference>
<dbReference type="PANTHER" id="PTHR43581:SF2">
    <property type="entry name" value="EXCINUCLEASE ATPASE SUBUNIT"/>
    <property type="match status" value="1"/>
</dbReference>
<dbReference type="SUPFAM" id="SSF52540">
    <property type="entry name" value="P-loop containing nucleoside triphosphate hydrolases"/>
    <property type="match status" value="1"/>
</dbReference>
<accession>A0ABR9D9N7</accession>
<dbReference type="PIRSF" id="PIRSF034888">
    <property type="entry name" value="P-loop_UCP034888"/>
    <property type="match status" value="1"/>
</dbReference>
<feature type="domain" description="DUF3696" evidence="1">
    <location>
        <begin position="363"/>
        <end position="408"/>
    </location>
</feature>
<proteinExistence type="predicted"/>
<evidence type="ECO:0000313" key="3">
    <source>
        <dbReference type="EMBL" id="MBD9358929.1"/>
    </source>
</evidence>
<dbReference type="PANTHER" id="PTHR43581">
    <property type="entry name" value="ATP/GTP PHOSPHATASE"/>
    <property type="match status" value="1"/>
</dbReference>
<gene>
    <name evidence="3" type="ORF">IE877_24200</name>
</gene>
<reference evidence="3 4" key="1">
    <citation type="submission" date="2020-09" db="EMBL/GenBank/DDBJ databases">
        <title>Methylomonas albis sp. nov. and Methylomonas fluvii sp. nov.: Two cold-adapted methanotrophs from the River Elbe and an amended description of Methylovulum psychrotolerans strain Eb1.</title>
        <authorList>
            <person name="Bussmann I.K."/>
            <person name="Klings K.-W."/>
            <person name="Warnstedt J."/>
            <person name="Hoppert M."/>
            <person name="Saborowski A."/>
            <person name="Horn F."/>
            <person name="Liebner S."/>
        </authorList>
    </citation>
    <scope>NUCLEOTIDE SEQUENCE [LARGE SCALE GENOMIC DNA]</scope>
    <source>
        <strain evidence="3 4">EbA</strain>
    </source>
</reference>
<dbReference type="InterPro" id="IPR014592">
    <property type="entry name" value="P-loop_UCP034888"/>
</dbReference>
<evidence type="ECO:0000259" key="2">
    <source>
        <dbReference type="Pfam" id="PF13175"/>
    </source>
</evidence>
<organism evidence="3 4">
    <name type="scientific">Methylomonas albis</name>
    <dbReference type="NCBI Taxonomy" id="1854563"/>
    <lineage>
        <taxon>Bacteria</taxon>
        <taxon>Pseudomonadati</taxon>
        <taxon>Pseudomonadota</taxon>
        <taxon>Gammaproteobacteria</taxon>
        <taxon>Methylococcales</taxon>
        <taxon>Methylococcaceae</taxon>
        <taxon>Methylomonas</taxon>
    </lineage>
</organism>
<dbReference type="Pfam" id="PF13175">
    <property type="entry name" value="AAA_15"/>
    <property type="match status" value="2"/>
</dbReference>
<feature type="domain" description="Endonuclease GajA/Old nuclease/RecF-like AAA" evidence="2">
    <location>
        <begin position="281"/>
        <end position="348"/>
    </location>
</feature>
<dbReference type="Gene3D" id="3.40.50.300">
    <property type="entry name" value="P-loop containing nucleotide triphosphate hydrolases"/>
    <property type="match status" value="1"/>
</dbReference>
<comment type="caution">
    <text evidence="3">The sequence shown here is derived from an EMBL/GenBank/DDBJ whole genome shotgun (WGS) entry which is preliminary data.</text>
</comment>